<keyword evidence="5" id="KW-0777">Teichoic acid biosynthesis</keyword>
<sequence>MPIKKLLRKAKMFAPTRIAGALRRRAGQYVRKLQYRPGSKPLNANAVLFESFQGKNVGDNPLDIYYELIKRRPDLEFIWTTSPTTEAPAGARGVRFGSKAWLDAIATSKYLVNNSNFPWYFRKVPGQVYLQTWHGTPLKRLGRDIPDYQMTKSYIDTMDREALAWDYLIAPNQFCVDVFPSAFNYKGRFILTGYPRNDRLTTTTPAGRQAIREQLGVSDPNVKLVMYAPTWRDFKRTATGKWDTVNFLDENIQLPEGFQLLFRGHHNTHAAHTDSVAGNAIDVTKYPDVTDLYLAADVLVTDYSSVMFDYTVTGKPILFLAPDLERYRSERGFYFDYEAEVPGPILNTDAQLLAALENLDALTVEYAPKYRAWQAKFDHAEDGQAAKRVVDIVWGEAK</sequence>
<dbReference type="Gene3D" id="3.40.50.11820">
    <property type="match status" value="1"/>
</dbReference>
<dbReference type="GO" id="GO:0047355">
    <property type="term" value="F:CDP-glycerol glycerophosphotransferase activity"/>
    <property type="evidence" value="ECO:0007669"/>
    <property type="project" value="InterPro"/>
</dbReference>
<dbReference type="InterPro" id="IPR051612">
    <property type="entry name" value="Teichoic_Acid_Biosynth"/>
</dbReference>
<dbReference type="PANTHER" id="PTHR37316">
    <property type="entry name" value="TEICHOIC ACID GLYCEROL-PHOSPHATE PRIMASE"/>
    <property type="match status" value="1"/>
</dbReference>
<dbReference type="Pfam" id="PF04464">
    <property type="entry name" value="Glyphos_transf"/>
    <property type="match status" value="1"/>
</dbReference>
<evidence type="ECO:0000256" key="1">
    <source>
        <dbReference type="ARBA" id="ARBA00004202"/>
    </source>
</evidence>
<dbReference type="PANTHER" id="PTHR37316:SF3">
    <property type="entry name" value="TEICHOIC ACID GLYCEROL-PHOSPHATE TRANSFERASE"/>
    <property type="match status" value="1"/>
</dbReference>
<evidence type="ECO:0000256" key="2">
    <source>
        <dbReference type="ARBA" id="ARBA00010488"/>
    </source>
</evidence>
<evidence type="ECO:0000256" key="4">
    <source>
        <dbReference type="ARBA" id="ARBA00022679"/>
    </source>
</evidence>
<dbReference type="GO" id="GO:0005886">
    <property type="term" value="C:plasma membrane"/>
    <property type="evidence" value="ECO:0007669"/>
    <property type="project" value="UniProtKB-SubCell"/>
</dbReference>
<dbReference type="InterPro" id="IPR043149">
    <property type="entry name" value="TagF_N"/>
</dbReference>
<dbReference type="InterPro" id="IPR007554">
    <property type="entry name" value="Glycerophosphate_synth"/>
</dbReference>
<dbReference type="EMBL" id="CAEZSH010000033">
    <property type="protein sequence ID" value="CAB4535288.1"/>
    <property type="molecule type" value="Genomic_DNA"/>
</dbReference>
<accession>A0A6J6BAE3</accession>
<gene>
    <name evidence="7" type="ORF">UFOPK1410_00413</name>
</gene>
<proteinExistence type="inferred from homology"/>
<dbReference type="AlphaFoldDB" id="A0A6J6BAE3"/>
<keyword evidence="3" id="KW-1003">Cell membrane</keyword>
<organism evidence="7">
    <name type="scientific">freshwater metagenome</name>
    <dbReference type="NCBI Taxonomy" id="449393"/>
    <lineage>
        <taxon>unclassified sequences</taxon>
        <taxon>metagenomes</taxon>
        <taxon>ecological metagenomes</taxon>
    </lineage>
</organism>
<protein>
    <submittedName>
        <fullName evidence="7">Unannotated protein</fullName>
    </submittedName>
</protein>
<reference evidence="7" key="1">
    <citation type="submission" date="2020-05" db="EMBL/GenBank/DDBJ databases">
        <authorList>
            <person name="Chiriac C."/>
            <person name="Salcher M."/>
            <person name="Ghai R."/>
            <person name="Kavagutti S V."/>
        </authorList>
    </citation>
    <scope>NUCLEOTIDE SEQUENCE</scope>
</reference>
<keyword evidence="6" id="KW-0472">Membrane</keyword>
<evidence type="ECO:0000256" key="5">
    <source>
        <dbReference type="ARBA" id="ARBA00022944"/>
    </source>
</evidence>
<evidence type="ECO:0000256" key="3">
    <source>
        <dbReference type="ARBA" id="ARBA00022475"/>
    </source>
</evidence>
<evidence type="ECO:0000256" key="6">
    <source>
        <dbReference type="ARBA" id="ARBA00023136"/>
    </source>
</evidence>
<keyword evidence="4" id="KW-0808">Transferase</keyword>
<dbReference type="SUPFAM" id="SSF53756">
    <property type="entry name" value="UDP-Glycosyltransferase/glycogen phosphorylase"/>
    <property type="match status" value="1"/>
</dbReference>
<dbReference type="Gene3D" id="3.40.50.12580">
    <property type="match status" value="1"/>
</dbReference>
<dbReference type="InterPro" id="IPR043148">
    <property type="entry name" value="TagF_C"/>
</dbReference>
<evidence type="ECO:0000313" key="7">
    <source>
        <dbReference type="EMBL" id="CAB4535288.1"/>
    </source>
</evidence>
<dbReference type="GO" id="GO:0019350">
    <property type="term" value="P:teichoic acid biosynthetic process"/>
    <property type="evidence" value="ECO:0007669"/>
    <property type="project" value="UniProtKB-KW"/>
</dbReference>
<comment type="similarity">
    <text evidence="2">Belongs to the CDP-glycerol glycerophosphotransferase family.</text>
</comment>
<comment type="subcellular location">
    <subcellularLocation>
        <location evidence="1">Cell membrane</location>
        <topology evidence="1">Peripheral membrane protein</topology>
    </subcellularLocation>
</comment>
<name>A0A6J6BAE3_9ZZZZ</name>